<gene>
    <name evidence="3" type="ORF">E5L68_003560</name>
</gene>
<evidence type="ECO:0000259" key="2">
    <source>
        <dbReference type="Pfam" id="PF08327"/>
    </source>
</evidence>
<dbReference type="CDD" id="cd08895">
    <property type="entry name" value="SRPBCC_CalC_Aha1-like_2"/>
    <property type="match status" value="1"/>
</dbReference>
<accession>A0ABW9JDP5</accession>
<dbReference type="Gene3D" id="3.30.530.20">
    <property type="match status" value="1"/>
</dbReference>
<sequence>MANQAVSLHRIIKASPEKVFRAFTDPVAHATWIPPYGFICTVQEFDFKVGGRFKMTFTNFSTGNAHSFGGAFLEIKPNQFIKYSDKFDDPNLPGEITTTISLQKVMCGTELSVTQAGIPEAIPIEMCYLGWQESLEKLIKLVEPEIPDA</sequence>
<protein>
    <submittedName>
        <fullName evidence="3">SRPBCC family protein</fullName>
    </submittedName>
</protein>
<comment type="caution">
    <text evidence="3">The sequence shown here is derived from an EMBL/GenBank/DDBJ whole genome shotgun (WGS) entry which is preliminary data.</text>
</comment>
<dbReference type="RefSeq" id="WP_138729677.1">
    <property type="nucleotide sequence ID" value="NZ_SRMP02000002.1"/>
</dbReference>
<feature type="domain" description="Activator of Hsp90 ATPase homologue 1/2-like C-terminal" evidence="2">
    <location>
        <begin position="13"/>
        <end position="143"/>
    </location>
</feature>
<organism evidence="3 4">
    <name type="scientific">Pedobacter helvus</name>
    <dbReference type="NCBI Taxonomy" id="2563444"/>
    <lineage>
        <taxon>Bacteria</taxon>
        <taxon>Pseudomonadati</taxon>
        <taxon>Bacteroidota</taxon>
        <taxon>Sphingobacteriia</taxon>
        <taxon>Sphingobacteriales</taxon>
        <taxon>Sphingobacteriaceae</taxon>
        <taxon>Pedobacter</taxon>
    </lineage>
</organism>
<dbReference type="InterPro" id="IPR023393">
    <property type="entry name" value="START-like_dom_sf"/>
</dbReference>
<dbReference type="EMBL" id="SRMP02000002">
    <property type="protein sequence ID" value="MFN0290450.1"/>
    <property type="molecule type" value="Genomic_DNA"/>
</dbReference>
<reference evidence="3 4" key="1">
    <citation type="submission" date="2024-12" db="EMBL/GenBank/DDBJ databases">
        <authorList>
            <person name="Hu S."/>
        </authorList>
    </citation>
    <scope>NUCLEOTIDE SEQUENCE [LARGE SCALE GENOMIC DNA]</scope>
    <source>
        <strain evidence="3 4">P-25</strain>
    </source>
</reference>
<evidence type="ECO:0000256" key="1">
    <source>
        <dbReference type="ARBA" id="ARBA00006817"/>
    </source>
</evidence>
<keyword evidence="4" id="KW-1185">Reference proteome</keyword>
<proteinExistence type="inferred from homology"/>
<name>A0ABW9JDP5_9SPHI</name>
<dbReference type="SUPFAM" id="SSF55961">
    <property type="entry name" value="Bet v1-like"/>
    <property type="match status" value="1"/>
</dbReference>
<dbReference type="InterPro" id="IPR013538">
    <property type="entry name" value="ASHA1/2-like_C"/>
</dbReference>
<comment type="similarity">
    <text evidence="1">Belongs to the AHA1 family.</text>
</comment>
<dbReference type="Pfam" id="PF08327">
    <property type="entry name" value="AHSA1"/>
    <property type="match status" value="1"/>
</dbReference>
<evidence type="ECO:0000313" key="4">
    <source>
        <dbReference type="Proteomes" id="UP001517367"/>
    </source>
</evidence>
<evidence type="ECO:0000313" key="3">
    <source>
        <dbReference type="EMBL" id="MFN0290450.1"/>
    </source>
</evidence>
<dbReference type="Proteomes" id="UP001517367">
    <property type="component" value="Unassembled WGS sequence"/>
</dbReference>